<feature type="site" description="Important for catalytic activity" evidence="2">
    <location>
        <position position="134"/>
    </location>
</feature>
<dbReference type="OrthoDB" id="9803287at2"/>
<dbReference type="InterPro" id="IPR022694">
    <property type="entry name" value="3-OHacyl-CoA_DH"/>
</dbReference>
<dbReference type="Pfam" id="PF00725">
    <property type="entry name" value="3HCDH"/>
    <property type="match status" value="1"/>
</dbReference>
<reference evidence="7" key="1">
    <citation type="submission" date="2018-07" db="EMBL/GenBank/DDBJ databases">
        <authorList>
            <person name="Liu B.-T."/>
            <person name="Du Z."/>
        </authorList>
    </citation>
    <scope>NUCLEOTIDE SEQUENCE [LARGE SCALE GENOMIC DNA]</scope>
    <source>
        <strain evidence="7">XYN52</strain>
    </source>
</reference>
<dbReference type="GO" id="GO:0006635">
    <property type="term" value="P:fatty acid beta-oxidation"/>
    <property type="evidence" value="ECO:0007669"/>
    <property type="project" value="TreeGrafter"/>
</dbReference>
<evidence type="ECO:0000313" key="7">
    <source>
        <dbReference type="Proteomes" id="UP000253759"/>
    </source>
</evidence>
<feature type="binding site" evidence="3">
    <location>
        <position position="35"/>
    </location>
    <ligand>
        <name>NAD(+)</name>
        <dbReference type="ChEBI" id="CHEBI:57540"/>
    </ligand>
</feature>
<dbReference type="GO" id="GO:0008691">
    <property type="term" value="F:3-hydroxybutyryl-CoA dehydrogenase activity"/>
    <property type="evidence" value="ECO:0007669"/>
    <property type="project" value="TreeGrafter"/>
</dbReference>
<evidence type="ECO:0000256" key="3">
    <source>
        <dbReference type="PIRSR" id="PIRSR000105-2"/>
    </source>
</evidence>
<sequence>MAAGPKSVAIIGAGLMGRGIAYVMASAGHQVSVFDASADALDGLIKHLAEIGELLGSSVPNGSVQVSRNLEGAIAGADIAIEAVSERIALKQEIFASLDALSSEECILCSNTSAIPLATIANDVRKKYRVVGTHFWNPPHLIPLVEVVQMDARNAPAVDVVINILKDAGRQPVKVERDIPGLIGNRLQHAMKREAIALVAAGVCSAETIDDVVKAGFGARLAVLGPLEQSDLVGLDLTAQIFEVLMPSLDRTPEPHPYLMDKIRQGKLGMKSGEGFRTWTPDQAQAVRDRLDHALLASAVNRST</sequence>
<feature type="binding site" evidence="3">
    <location>
        <position position="113"/>
    </location>
    <ligand>
        <name>NAD(+)</name>
        <dbReference type="ChEBI" id="CHEBI:57540"/>
    </ligand>
</feature>
<organism evidence="6 7">
    <name type="scientific">Pelagibacterium lacus</name>
    <dbReference type="NCBI Taxonomy" id="2282655"/>
    <lineage>
        <taxon>Bacteria</taxon>
        <taxon>Pseudomonadati</taxon>
        <taxon>Pseudomonadota</taxon>
        <taxon>Alphaproteobacteria</taxon>
        <taxon>Hyphomicrobiales</taxon>
        <taxon>Devosiaceae</taxon>
        <taxon>Pelagibacterium</taxon>
    </lineage>
</organism>
<feature type="binding site" evidence="3">
    <location>
        <position position="271"/>
    </location>
    <ligand>
        <name>NAD(+)</name>
        <dbReference type="ChEBI" id="CHEBI:57540"/>
    </ligand>
</feature>
<dbReference type="PIRSF" id="PIRSF000105">
    <property type="entry name" value="HCDH"/>
    <property type="match status" value="1"/>
</dbReference>
<evidence type="ECO:0000256" key="2">
    <source>
        <dbReference type="PIRSR" id="PIRSR000105-1"/>
    </source>
</evidence>
<dbReference type="PANTHER" id="PTHR48075:SF5">
    <property type="entry name" value="3-HYDROXYBUTYRYL-COA DEHYDROGENASE"/>
    <property type="match status" value="1"/>
</dbReference>
<dbReference type="EMBL" id="QQNH01000021">
    <property type="protein sequence ID" value="RDE08219.1"/>
    <property type="molecule type" value="Genomic_DNA"/>
</dbReference>
<dbReference type="InterPro" id="IPR006108">
    <property type="entry name" value="3HC_DH_C"/>
</dbReference>
<feature type="domain" description="3-hydroxyacyl-CoA dehydrogenase NAD binding" evidence="5">
    <location>
        <begin position="7"/>
        <end position="178"/>
    </location>
</feature>
<accession>A0A369W2F5</accession>
<comment type="caution">
    <text evidence="6">The sequence shown here is derived from an EMBL/GenBank/DDBJ whole genome shotgun (WGS) entry which is preliminary data.</text>
</comment>
<dbReference type="Proteomes" id="UP000253759">
    <property type="component" value="Unassembled WGS sequence"/>
</dbReference>
<dbReference type="InterPro" id="IPR006176">
    <property type="entry name" value="3-OHacyl-CoA_DH_NAD-bd"/>
</dbReference>
<proteinExistence type="predicted"/>
<dbReference type="SUPFAM" id="SSF48179">
    <property type="entry name" value="6-phosphogluconate dehydrogenase C-terminal domain-like"/>
    <property type="match status" value="1"/>
</dbReference>
<dbReference type="InterPro" id="IPR008927">
    <property type="entry name" value="6-PGluconate_DH-like_C_sf"/>
</dbReference>
<feature type="binding site" evidence="3">
    <location>
        <position position="137"/>
    </location>
    <ligand>
        <name>NAD(+)</name>
        <dbReference type="ChEBI" id="CHEBI:57540"/>
    </ligand>
</feature>
<dbReference type="SUPFAM" id="SSF51735">
    <property type="entry name" value="NAD(P)-binding Rossmann-fold domains"/>
    <property type="match status" value="1"/>
</dbReference>
<evidence type="ECO:0000256" key="1">
    <source>
        <dbReference type="ARBA" id="ARBA00023002"/>
    </source>
</evidence>
<keyword evidence="7" id="KW-1185">Reference proteome</keyword>
<feature type="domain" description="3-hydroxyacyl-CoA dehydrogenase C-terminal" evidence="4">
    <location>
        <begin position="181"/>
        <end position="279"/>
    </location>
</feature>
<evidence type="ECO:0000313" key="6">
    <source>
        <dbReference type="EMBL" id="RDE08219.1"/>
    </source>
</evidence>
<dbReference type="PANTHER" id="PTHR48075">
    <property type="entry name" value="3-HYDROXYACYL-COA DEHYDROGENASE FAMILY PROTEIN"/>
    <property type="match status" value="1"/>
</dbReference>
<dbReference type="InterPro" id="IPR036291">
    <property type="entry name" value="NAD(P)-bd_dom_sf"/>
</dbReference>
<evidence type="ECO:0000259" key="5">
    <source>
        <dbReference type="Pfam" id="PF02737"/>
    </source>
</evidence>
<dbReference type="InterPro" id="IPR013328">
    <property type="entry name" value="6PGD_dom2"/>
</dbReference>
<feature type="binding site" evidence="3">
    <location>
        <position position="86"/>
    </location>
    <ligand>
        <name>NAD(+)</name>
        <dbReference type="ChEBI" id="CHEBI:57540"/>
    </ligand>
</feature>
<gene>
    <name evidence="6" type="ORF">DVH29_12800</name>
</gene>
<feature type="binding site" evidence="3">
    <location>
        <position position="91"/>
    </location>
    <ligand>
        <name>NAD(+)</name>
        <dbReference type="ChEBI" id="CHEBI:57540"/>
    </ligand>
</feature>
<dbReference type="Pfam" id="PF02737">
    <property type="entry name" value="3HCDH_N"/>
    <property type="match status" value="1"/>
</dbReference>
<dbReference type="RefSeq" id="WP_114646575.1">
    <property type="nucleotide sequence ID" value="NZ_QQNH01000021.1"/>
</dbReference>
<dbReference type="GO" id="GO:0070403">
    <property type="term" value="F:NAD+ binding"/>
    <property type="evidence" value="ECO:0007669"/>
    <property type="project" value="InterPro"/>
</dbReference>
<evidence type="ECO:0000259" key="4">
    <source>
        <dbReference type="Pfam" id="PF00725"/>
    </source>
</evidence>
<keyword evidence="1" id="KW-0560">Oxidoreductase</keyword>
<keyword evidence="3" id="KW-0520">NAD</keyword>
<dbReference type="Gene3D" id="3.40.50.720">
    <property type="entry name" value="NAD(P)-binding Rossmann-like Domain"/>
    <property type="match status" value="1"/>
</dbReference>
<protein>
    <submittedName>
        <fullName evidence="6">3-hydroxyacyl-CoA dehydrogenase family protein</fullName>
    </submittedName>
</protein>
<dbReference type="AlphaFoldDB" id="A0A369W2F5"/>
<name>A0A369W2F5_9HYPH</name>
<feature type="binding site" evidence="3">
    <location>
        <begin position="12"/>
        <end position="17"/>
    </location>
    <ligand>
        <name>NAD(+)</name>
        <dbReference type="ChEBI" id="CHEBI:57540"/>
    </ligand>
</feature>
<dbReference type="Gene3D" id="1.10.1040.10">
    <property type="entry name" value="N-(1-d-carboxylethyl)-l-norvaline Dehydrogenase, domain 2"/>
    <property type="match status" value="1"/>
</dbReference>